<dbReference type="Proteomes" id="UP001177021">
    <property type="component" value="Unassembled WGS sequence"/>
</dbReference>
<evidence type="ECO:0000313" key="2">
    <source>
        <dbReference type="Proteomes" id="UP001177021"/>
    </source>
</evidence>
<protein>
    <submittedName>
        <fullName evidence="1">Uncharacterized protein</fullName>
    </submittedName>
</protein>
<accession>A0ACB0L989</accession>
<keyword evidence="2" id="KW-1185">Reference proteome</keyword>
<evidence type="ECO:0000313" key="1">
    <source>
        <dbReference type="EMBL" id="CAJ2665968.1"/>
    </source>
</evidence>
<gene>
    <name evidence="1" type="ORF">MILVUS5_LOCUS30846</name>
</gene>
<reference evidence="1" key="1">
    <citation type="submission" date="2023-10" db="EMBL/GenBank/DDBJ databases">
        <authorList>
            <person name="Rodriguez Cubillos JULIANA M."/>
            <person name="De Vega J."/>
        </authorList>
    </citation>
    <scope>NUCLEOTIDE SEQUENCE</scope>
</reference>
<name>A0ACB0L989_TRIPR</name>
<proteinExistence type="predicted"/>
<comment type="caution">
    <text evidence="1">The sequence shown here is derived from an EMBL/GenBank/DDBJ whole genome shotgun (WGS) entry which is preliminary data.</text>
</comment>
<sequence length="272" mass="30833">MWRKINSWRGRALCKAGKDVMIKSVLQAIPSYIMSIYLIPDSIINDIERMLNSFWWGGGTNNKGIRWLAWDKLARPKADGGLGFRNFHAFNMAMVAKQAWNFMSKPNTLVARIYKARWKIGDGSRINIMSEPWLRGEDNPWMQAPQNHTSVAESIIRIPLLEEVTEDCLLWQFENNGNYTVKSGYKTYLKNREIEQNYTLEKEWGSSRRASFLRQFMHFNDGSSPVSVGGNATLTQASSTHLAIPAGVGASVTLMATLLQQVQTSTSITSQY</sequence>
<dbReference type="EMBL" id="CASHSV030000513">
    <property type="protein sequence ID" value="CAJ2665968.1"/>
    <property type="molecule type" value="Genomic_DNA"/>
</dbReference>
<organism evidence="1 2">
    <name type="scientific">Trifolium pratense</name>
    <name type="common">Red clover</name>
    <dbReference type="NCBI Taxonomy" id="57577"/>
    <lineage>
        <taxon>Eukaryota</taxon>
        <taxon>Viridiplantae</taxon>
        <taxon>Streptophyta</taxon>
        <taxon>Embryophyta</taxon>
        <taxon>Tracheophyta</taxon>
        <taxon>Spermatophyta</taxon>
        <taxon>Magnoliopsida</taxon>
        <taxon>eudicotyledons</taxon>
        <taxon>Gunneridae</taxon>
        <taxon>Pentapetalae</taxon>
        <taxon>rosids</taxon>
        <taxon>fabids</taxon>
        <taxon>Fabales</taxon>
        <taxon>Fabaceae</taxon>
        <taxon>Papilionoideae</taxon>
        <taxon>50 kb inversion clade</taxon>
        <taxon>NPAAA clade</taxon>
        <taxon>Hologalegina</taxon>
        <taxon>IRL clade</taxon>
        <taxon>Trifolieae</taxon>
        <taxon>Trifolium</taxon>
    </lineage>
</organism>